<dbReference type="Proteomes" id="UP000293162">
    <property type="component" value="Unassembled WGS sequence"/>
</dbReference>
<dbReference type="InterPro" id="IPR025345">
    <property type="entry name" value="DUF4249"/>
</dbReference>
<evidence type="ECO:0000313" key="1">
    <source>
        <dbReference type="EMBL" id="RYU96541.1"/>
    </source>
</evidence>
<dbReference type="AlphaFoldDB" id="A0A4Q5M2N1"/>
<gene>
    <name evidence="1" type="ORF">EWM59_06930</name>
</gene>
<protein>
    <submittedName>
        <fullName evidence="1">DUF4249 domain-containing protein</fullName>
    </submittedName>
</protein>
<reference evidence="1 2" key="1">
    <citation type="submission" date="2019-02" db="EMBL/GenBank/DDBJ databases">
        <title>Bacterial novel species Emticicia sp. 17J42-9 isolated from soil.</title>
        <authorList>
            <person name="Jung H.-Y."/>
        </authorList>
    </citation>
    <scope>NUCLEOTIDE SEQUENCE [LARGE SCALE GENOMIC DNA]</scope>
    <source>
        <strain evidence="1 2">17J42-9</strain>
    </source>
</reference>
<proteinExistence type="predicted"/>
<dbReference type="OrthoDB" id="922982at2"/>
<dbReference type="PROSITE" id="PS51257">
    <property type="entry name" value="PROKAR_LIPOPROTEIN"/>
    <property type="match status" value="1"/>
</dbReference>
<dbReference type="EMBL" id="SEWF01000007">
    <property type="protein sequence ID" value="RYU96541.1"/>
    <property type="molecule type" value="Genomic_DNA"/>
</dbReference>
<name>A0A4Q5M2N1_9BACT</name>
<dbReference type="Pfam" id="PF14054">
    <property type="entry name" value="DUF4249"/>
    <property type="match status" value="1"/>
</dbReference>
<dbReference type="RefSeq" id="WP_130020217.1">
    <property type="nucleotide sequence ID" value="NZ_SEWF01000007.1"/>
</dbReference>
<comment type="caution">
    <text evidence="1">The sequence shown here is derived from an EMBL/GenBank/DDBJ whole genome shotgun (WGS) entry which is preliminary data.</text>
</comment>
<sequence length="347" mass="39457">MMSLFSKIAVITLVLFAGACVTPFEMNVSSAKKYLVVEGNLTDTDEEQNITIHETYNFEKDSYNVPTLNLKVEIVINGSETVRSTEKGNGSYVFPYGFRIYPGTAYQLRITKPDGTVYESSEEKTTQVPAIDRIFDEFESQGIAGELRDIPANYIYLDFKDNPEEKDYYVWTWKLWERQYYCYTNYYDFSCDSECWEILYNKDFNVFSDVYANGKSNYGKLIGKIPFYSFDGALLEIEQKTISAQVYQYFKLVSEQSQKSGTLVDTPPAAIVGNIKNIHDITEPVAGVFSVASIVKQKYWLDRKNGYGKAVPVNVLGRAPVPAPNARPYPCVEGPGRTPWKPEGWIN</sequence>
<accession>A0A4Q5M2N1</accession>
<organism evidence="1 2">
    <name type="scientific">Emticicia agri</name>
    <dbReference type="NCBI Taxonomy" id="2492393"/>
    <lineage>
        <taxon>Bacteria</taxon>
        <taxon>Pseudomonadati</taxon>
        <taxon>Bacteroidota</taxon>
        <taxon>Cytophagia</taxon>
        <taxon>Cytophagales</taxon>
        <taxon>Leadbetterellaceae</taxon>
        <taxon>Emticicia</taxon>
    </lineage>
</organism>
<evidence type="ECO:0000313" key="2">
    <source>
        <dbReference type="Proteomes" id="UP000293162"/>
    </source>
</evidence>
<keyword evidence="2" id="KW-1185">Reference proteome</keyword>